<dbReference type="Proteomes" id="UP001179952">
    <property type="component" value="Unassembled WGS sequence"/>
</dbReference>
<proteinExistence type="predicted"/>
<keyword evidence="2" id="KW-1133">Transmembrane helix</keyword>
<keyword evidence="2" id="KW-0812">Transmembrane</keyword>
<accession>A0AAV9AMY4</accession>
<dbReference type="EMBL" id="JAUJYN010000008">
    <property type="protein sequence ID" value="KAK1265579.1"/>
    <property type="molecule type" value="Genomic_DNA"/>
</dbReference>
<organism evidence="3 4">
    <name type="scientific">Acorus gramineus</name>
    <name type="common">Dwarf sweet flag</name>
    <dbReference type="NCBI Taxonomy" id="55184"/>
    <lineage>
        <taxon>Eukaryota</taxon>
        <taxon>Viridiplantae</taxon>
        <taxon>Streptophyta</taxon>
        <taxon>Embryophyta</taxon>
        <taxon>Tracheophyta</taxon>
        <taxon>Spermatophyta</taxon>
        <taxon>Magnoliopsida</taxon>
        <taxon>Liliopsida</taxon>
        <taxon>Acoraceae</taxon>
        <taxon>Acorus</taxon>
    </lineage>
</organism>
<evidence type="ECO:0000256" key="1">
    <source>
        <dbReference type="SAM" id="MobiDB-lite"/>
    </source>
</evidence>
<keyword evidence="4" id="KW-1185">Reference proteome</keyword>
<reference evidence="3" key="1">
    <citation type="journal article" date="2023" name="Nat. Commun.">
        <title>Diploid and tetraploid genomes of Acorus and the evolution of monocots.</title>
        <authorList>
            <person name="Ma L."/>
            <person name="Liu K.W."/>
            <person name="Li Z."/>
            <person name="Hsiao Y.Y."/>
            <person name="Qi Y."/>
            <person name="Fu T."/>
            <person name="Tang G.D."/>
            <person name="Zhang D."/>
            <person name="Sun W.H."/>
            <person name="Liu D.K."/>
            <person name="Li Y."/>
            <person name="Chen G.Z."/>
            <person name="Liu X.D."/>
            <person name="Liao X.Y."/>
            <person name="Jiang Y.T."/>
            <person name="Yu X."/>
            <person name="Hao Y."/>
            <person name="Huang J."/>
            <person name="Zhao X.W."/>
            <person name="Ke S."/>
            <person name="Chen Y.Y."/>
            <person name="Wu W.L."/>
            <person name="Hsu J.L."/>
            <person name="Lin Y.F."/>
            <person name="Huang M.D."/>
            <person name="Li C.Y."/>
            <person name="Huang L."/>
            <person name="Wang Z.W."/>
            <person name="Zhao X."/>
            <person name="Zhong W.Y."/>
            <person name="Peng D.H."/>
            <person name="Ahmad S."/>
            <person name="Lan S."/>
            <person name="Zhang J.S."/>
            <person name="Tsai W.C."/>
            <person name="Van de Peer Y."/>
            <person name="Liu Z.J."/>
        </authorList>
    </citation>
    <scope>NUCLEOTIDE SEQUENCE</scope>
    <source>
        <strain evidence="3">SCP</strain>
    </source>
</reference>
<feature type="compositionally biased region" description="Low complexity" evidence="1">
    <location>
        <begin position="106"/>
        <end position="115"/>
    </location>
</feature>
<evidence type="ECO:0000313" key="3">
    <source>
        <dbReference type="EMBL" id="KAK1265579.1"/>
    </source>
</evidence>
<evidence type="ECO:0000256" key="2">
    <source>
        <dbReference type="SAM" id="Phobius"/>
    </source>
</evidence>
<feature type="transmembrane region" description="Helical" evidence="2">
    <location>
        <begin position="68"/>
        <end position="89"/>
    </location>
</feature>
<feature type="compositionally biased region" description="Low complexity" evidence="1">
    <location>
        <begin position="156"/>
        <end position="168"/>
    </location>
</feature>
<feature type="region of interest" description="Disordered" evidence="1">
    <location>
        <begin position="104"/>
        <end position="124"/>
    </location>
</feature>
<dbReference type="AlphaFoldDB" id="A0AAV9AMY4"/>
<name>A0AAV9AMY4_ACOGR</name>
<gene>
    <name evidence="3" type="ORF">QJS04_geneDACA011252</name>
</gene>
<feature type="region of interest" description="Disordered" evidence="1">
    <location>
        <begin position="147"/>
        <end position="182"/>
    </location>
</feature>
<protein>
    <submittedName>
        <fullName evidence="3">Uncharacterized protein</fullName>
    </submittedName>
</protein>
<evidence type="ECO:0000313" key="4">
    <source>
        <dbReference type="Proteomes" id="UP001179952"/>
    </source>
</evidence>
<sequence>MMCNMKRLSKKKKTWWYVSEEEEFGLHVHCAIKLLLREEKLEVDVRGKKKKREWSTTLKTVRKIAEMVIAFVISVAMGNPTAFLVNLVATDHFLLPLNSALSDRIPTTSSSPSPRTHNDGTTSVLRRTIPAVYRHVCDNLPRQDLASRVLKPTPVPSSTPTSTPLGSSACGDGDARPSVRPSIRPRSFSGLWAEFPLISLFNISDKIREQVKPTQSSSGCE</sequence>
<reference evidence="3" key="2">
    <citation type="submission" date="2023-06" db="EMBL/GenBank/DDBJ databases">
        <authorList>
            <person name="Ma L."/>
            <person name="Liu K.-W."/>
            <person name="Li Z."/>
            <person name="Hsiao Y.-Y."/>
            <person name="Qi Y."/>
            <person name="Fu T."/>
            <person name="Tang G."/>
            <person name="Zhang D."/>
            <person name="Sun W.-H."/>
            <person name="Liu D.-K."/>
            <person name="Li Y."/>
            <person name="Chen G.-Z."/>
            <person name="Liu X.-D."/>
            <person name="Liao X.-Y."/>
            <person name="Jiang Y.-T."/>
            <person name="Yu X."/>
            <person name="Hao Y."/>
            <person name="Huang J."/>
            <person name="Zhao X.-W."/>
            <person name="Ke S."/>
            <person name="Chen Y.-Y."/>
            <person name="Wu W.-L."/>
            <person name="Hsu J.-L."/>
            <person name="Lin Y.-F."/>
            <person name="Huang M.-D."/>
            <person name="Li C.-Y."/>
            <person name="Huang L."/>
            <person name="Wang Z.-W."/>
            <person name="Zhao X."/>
            <person name="Zhong W.-Y."/>
            <person name="Peng D.-H."/>
            <person name="Ahmad S."/>
            <person name="Lan S."/>
            <person name="Zhang J.-S."/>
            <person name="Tsai W.-C."/>
            <person name="Van De Peer Y."/>
            <person name="Liu Z.-J."/>
        </authorList>
    </citation>
    <scope>NUCLEOTIDE SEQUENCE</scope>
    <source>
        <strain evidence="3">SCP</strain>
        <tissue evidence="3">Leaves</tissue>
    </source>
</reference>
<keyword evidence="2" id="KW-0472">Membrane</keyword>
<comment type="caution">
    <text evidence="3">The sequence shown here is derived from an EMBL/GenBank/DDBJ whole genome shotgun (WGS) entry which is preliminary data.</text>
</comment>